<evidence type="ECO:0000313" key="3">
    <source>
        <dbReference type="Proteomes" id="UP000298663"/>
    </source>
</evidence>
<name>A0A4U8V6E8_STECR</name>
<evidence type="ECO:0000256" key="1">
    <source>
        <dbReference type="SAM" id="Phobius"/>
    </source>
</evidence>
<keyword evidence="3" id="KW-1185">Reference proteome</keyword>
<protein>
    <submittedName>
        <fullName evidence="2">Uncharacterized protein</fullName>
    </submittedName>
</protein>
<dbReference type="AlphaFoldDB" id="A0A4U8V6E8"/>
<dbReference type="EMBL" id="AZBU02000001">
    <property type="protein sequence ID" value="TMS39308.1"/>
    <property type="molecule type" value="Genomic_DNA"/>
</dbReference>
<keyword evidence="1" id="KW-0472">Membrane</keyword>
<dbReference type="Proteomes" id="UP000298663">
    <property type="component" value="Unassembled WGS sequence"/>
</dbReference>
<accession>A0A4U8V6E8</accession>
<comment type="caution">
    <text evidence="2">The sequence shown here is derived from an EMBL/GenBank/DDBJ whole genome shotgun (WGS) entry which is preliminary data.</text>
</comment>
<sequence length="243" mass="27723">MFSSSNINVPFTFIGVNKTHIKKNLANIVLYPWDLGRFELHKILHANEKYGIDMRTPSGRFIEICSIRESWRMLDRRLDLFAALSIDSLISELVEILLELPRASVGRGNIFDYPHVTDWCVPQLKSGAGFEARSNQYWKDNFLVHLWFIPNSDLSIILQRKGNLSESILQYYRKNIINVVEKQFATEQSSDQYGSVSSVVGIFLAFVIGSSVTLVVLKTLERRKCPKLTASNPISVMYVKDSS</sequence>
<reference evidence="2 3" key="1">
    <citation type="journal article" date="2015" name="Genome Biol.">
        <title>Comparative genomics of Steinernema reveals deeply conserved gene regulatory networks.</title>
        <authorList>
            <person name="Dillman A.R."/>
            <person name="Macchietto M."/>
            <person name="Porter C.F."/>
            <person name="Rogers A."/>
            <person name="Williams B."/>
            <person name="Antoshechkin I."/>
            <person name="Lee M.M."/>
            <person name="Goodwin Z."/>
            <person name="Lu X."/>
            <person name="Lewis E.E."/>
            <person name="Goodrich-Blair H."/>
            <person name="Stock S.P."/>
            <person name="Adams B.J."/>
            <person name="Sternberg P.W."/>
            <person name="Mortazavi A."/>
        </authorList>
    </citation>
    <scope>NUCLEOTIDE SEQUENCE [LARGE SCALE GENOMIC DNA]</scope>
    <source>
        <strain evidence="2 3">ALL</strain>
    </source>
</reference>
<proteinExistence type="predicted"/>
<organism evidence="2 3">
    <name type="scientific">Steinernema carpocapsae</name>
    <name type="common">Entomopathogenic nematode</name>
    <dbReference type="NCBI Taxonomy" id="34508"/>
    <lineage>
        <taxon>Eukaryota</taxon>
        <taxon>Metazoa</taxon>
        <taxon>Ecdysozoa</taxon>
        <taxon>Nematoda</taxon>
        <taxon>Chromadorea</taxon>
        <taxon>Rhabditida</taxon>
        <taxon>Tylenchina</taxon>
        <taxon>Panagrolaimomorpha</taxon>
        <taxon>Strongyloidoidea</taxon>
        <taxon>Steinernematidae</taxon>
        <taxon>Steinernema</taxon>
    </lineage>
</organism>
<reference evidence="2 3" key="2">
    <citation type="journal article" date="2019" name="G3 (Bethesda)">
        <title>Hybrid Assembly of the Genome of the Entomopathogenic Nematode Steinernema carpocapsae Identifies the X-Chromosome.</title>
        <authorList>
            <person name="Serra L."/>
            <person name="Macchietto M."/>
            <person name="Macias-Munoz A."/>
            <person name="McGill C.J."/>
            <person name="Rodriguez I.M."/>
            <person name="Rodriguez B."/>
            <person name="Murad R."/>
            <person name="Mortazavi A."/>
        </authorList>
    </citation>
    <scope>NUCLEOTIDE SEQUENCE [LARGE SCALE GENOMIC DNA]</scope>
    <source>
        <strain evidence="2 3">ALL</strain>
    </source>
</reference>
<keyword evidence="1" id="KW-0812">Transmembrane</keyword>
<keyword evidence="1" id="KW-1133">Transmembrane helix</keyword>
<gene>
    <name evidence="2" type="ORF">L596_005856</name>
</gene>
<evidence type="ECO:0000313" key="2">
    <source>
        <dbReference type="EMBL" id="TMS39308.1"/>
    </source>
</evidence>
<feature type="transmembrane region" description="Helical" evidence="1">
    <location>
        <begin position="193"/>
        <end position="217"/>
    </location>
</feature>